<evidence type="ECO:0000313" key="3">
    <source>
        <dbReference type="EMBL" id="KAK1838066.1"/>
    </source>
</evidence>
<dbReference type="AlphaFoldDB" id="A0AAD9EAJ4"/>
<name>A0AAD9EAJ4_9PEZI</name>
<feature type="region of interest" description="Disordered" evidence="1">
    <location>
        <begin position="1"/>
        <end position="24"/>
    </location>
</feature>
<keyword evidence="2" id="KW-1133">Transmembrane helix</keyword>
<reference evidence="3" key="1">
    <citation type="submission" date="2023-01" db="EMBL/GenBank/DDBJ databases">
        <title>Colletotrichum chrysophilum M932 genome sequence.</title>
        <authorList>
            <person name="Baroncelli R."/>
        </authorList>
    </citation>
    <scope>NUCLEOTIDE SEQUENCE</scope>
    <source>
        <strain evidence="3">M932</strain>
    </source>
</reference>
<organism evidence="3 4">
    <name type="scientific">Colletotrichum chrysophilum</name>
    <dbReference type="NCBI Taxonomy" id="1836956"/>
    <lineage>
        <taxon>Eukaryota</taxon>
        <taxon>Fungi</taxon>
        <taxon>Dikarya</taxon>
        <taxon>Ascomycota</taxon>
        <taxon>Pezizomycotina</taxon>
        <taxon>Sordariomycetes</taxon>
        <taxon>Hypocreomycetidae</taxon>
        <taxon>Glomerellales</taxon>
        <taxon>Glomerellaceae</taxon>
        <taxon>Colletotrichum</taxon>
        <taxon>Colletotrichum gloeosporioides species complex</taxon>
    </lineage>
</organism>
<dbReference type="EMBL" id="JAQOWY010000919">
    <property type="protein sequence ID" value="KAK1838066.1"/>
    <property type="molecule type" value="Genomic_DNA"/>
</dbReference>
<gene>
    <name evidence="3" type="ORF">CCHR01_19308</name>
</gene>
<evidence type="ECO:0000256" key="2">
    <source>
        <dbReference type="SAM" id="Phobius"/>
    </source>
</evidence>
<sequence length="88" mass="9377">MLRAGVVRGDGEEYCSSSSSSTGGTCRVKREWSSVTVTAVVAFFFGYGGLNVGYLRVRRASGQGKVDEVRPFPRSSKASSVCVCVRAC</sequence>
<dbReference type="Proteomes" id="UP001243330">
    <property type="component" value="Unassembled WGS sequence"/>
</dbReference>
<evidence type="ECO:0000313" key="4">
    <source>
        <dbReference type="Proteomes" id="UP001243330"/>
    </source>
</evidence>
<accession>A0AAD9EAJ4</accession>
<keyword evidence="2" id="KW-0812">Transmembrane</keyword>
<proteinExistence type="predicted"/>
<feature type="transmembrane region" description="Helical" evidence="2">
    <location>
        <begin position="32"/>
        <end position="55"/>
    </location>
</feature>
<keyword evidence="4" id="KW-1185">Reference proteome</keyword>
<comment type="caution">
    <text evidence="3">The sequence shown here is derived from an EMBL/GenBank/DDBJ whole genome shotgun (WGS) entry which is preliminary data.</text>
</comment>
<evidence type="ECO:0000256" key="1">
    <source>
        <dbReference type="SAM" id="MobiDB-lite"/>
    </source>
</evidence>
<protein>
    <submittedName>
        <fullName evidence="3">Uncharacterized protein</fullName>
    </submittedName>
</protein>
<keyword evidence="2" id="KW-0472">Membrane</keyword>